<feature type="transmembrane region" description="Helical" evidence="9">
    <location>
        <begin position="555"/>
        <end position="578"/>
    </location>
</feature>
<evidence type="ECO:0000259" key="10">
    <source>
        <dbReference type="PROSITE" id="PS50893"/>
    </source>
</evidence>
<dbReference type="Gene3D" id="3.40.50.300">
    <property type="entry name" value="P-loop containing nucleotide triphosphate hydrolases"/>
    <property type="match status" value="1"/>
</dbReference>
<feature type="transmembrane region" description="Helical" evidence="9">
    <location>
        <begin position="445"/>
        <end position="465"/>
    </location>
</feature>
<evidence type="ECO:0000256" key="7">
    <source>
        <dbReference type="ARBA" id="ARBA00022989"/>
    </source>
</evidence>
<feature type="transmembrane region" description="Helical" evidence="9">
    <location>
        <begin position="365"/>
        <end position="386"/>
    </location>
</feature>
<evidence type="ECO:0000313" key="12">
    <source>
        <dbReference type="RefSeq" id="XP_025420622.1"/>
    </source>
</evidence>
<dbReference type="RefSeq" id="XP_025420622.1">
    <property type="nucleotide sequence ID" value="XM_025564837.1"/>
</dbReference>
<evidence type="ECO:0000256" key="2">
    <source>
        <dbReference type="ARBA" id="ARBA00005814"/>
    </source>
</evidence>
<accession>A0A8B8GD50</accession>
<proteinExistence type="inferred from homology"/>
<dbReference type="PROSITE" id="PS00211">
    <property type="entry name" value="ABC_TRANSPORTER_1"/>
    <property type="match status" value="1"/>
</dbReference>
<dbReference type="SMART" id="SM00382">
    <property type="entry name" value="AAA"/>
    <property type="match status" value="1"/>
</dbReference>
<dbReference type="InterPro" id="IPR003439">
    <property type="entry name" value="ABC_transporter-like_ATP-bd"/>
</dbReference>
<evidence type="ECO:0000313" key="11">
    <source>
        <dbReference type="Proteomes" id="UP000694846"/>
    </source>
</evidence>
<dbReference type="GeneID" id="112690757"/>
<protein>
    <submittedName>
        <fullName evidence="12 13">ATP-binding cassette sub-family G member 1-like isoform X1</fullName>
    </submittedName>
</protein>
<dbReference type="GO" id="GO:0005524">
    <property type="term" value="F:ATP binding"/>
    <property type="evidence" value="ECO:0007669"/>
    <property type="project" value="UniProtKB-KW"/>
</dbReference>
<dbReference type="FunFam" id="3.40.50.300:FF:001077">
    <property type="entry name" value="Uncharacterized protein, isoform A"/>
    <property type="match status" value="1"/>
</dbReference>
<dbReference type="GO" id="GO:0005886">
    <property type="term" value="C:plasma membrane"/>
    <property type="evidence" value="ECO:0007669"/>
    <property type="project" value="TreeGrafter"/>
</dbReference>
<evidence type="ECO:0000256" key="8">
    <source>
        <dbReference type="ARBA" id="ARBA00023136"/>
    </source>
</evidence>
<keyword evidence="7 9" id="KW-1133">Transmembrane helix</keyword>
<organism evidence="11 12">
    <name type="scientific">Sipha flava</name>
    <name type="common">yellow sugarcane aphid</name>
    <dbReference type="NCBI Taxonomy" id="143950"/>
    <lineage>
        <taxon>Eukaryota</taxon>
        <taxon>Metazoa</taxon>
        <taxon>Ecdysozoa</taxon>
        <taxon>Arthropoda</taxon>
        <taxon>Hexapoda</taxon>
        <taxon>Insecta</taxon>
        <taxon>Pterygota</taxon>
        <taxon>Neoptera</taxon>
        <taxon>Paraneoptera</taxon>
        <taxon>Hemiptera</taxon>
        <taxon>Sternorrhyncha</taxon>
        <taxon>Aphidomorpha</taxon>
        <taxon>Aphidoidea</taxon>
        <taxon>Aphididae</taxon>
        <taxon>Sipha</taxon>
    </lineage>
</organism>
<dbReference type="PANTHER" id="PTHR48041:SF78">
    <property type="entry name" value="ABC TRANSPORTER EXPRESSED IN TRACHEA, ISOFORM A"/>
    <property type="match status" value="1"/>
</dbReference>
<dbReference type="PROSITE" id="PS50893">
    <property type="entry name" value="ABC_TRANSPORTER_2"/>
    <property type="match status" value="1"/>
</dbReference>
<dbReference type="InterPro" id="IPR003593">
    <property type="entry name" value="AAA+_ATPase"/>
</dbReference>
<dbReference type="AlphaFoldDB" id="A0A8B8GD50"/>
<keyword evidence="3" id="KW-0813">Transport</keyword>
<dbReference type="PANTHER" id="PTHR48041">
    <property type="entry name" value="ABC TRANSPORTER G FAMILY MEMBER 28"/>
    <property type="match status" value="1"/>
</dbReference>
<evidence type="ECO:0000256" key="3">
    <source>
        <dbReference type="ARBA" id="ARBA00022448"/>
    </source>
</evidence>
<feature type="transmembrane region" description="Helical" evidence="9">
    <location>
        <begin position="471"/>
        <end position="493"/>
    </location>
</feature>
<dbReference type="InterPro" id="IPR017871">
    <property type="entry name" value="ABC_transporter-like_CS"/>
</dbReference>
<keyword evidence="5" id="KW-0547">Nucleotide-binding</keyword>
<dbReference type="InterPro" id="IPR050352">
    <property type="entry name" value="ABCG_transporters"/>
</dbReference>
<dbReference type="Pfam" id="PF01061">
    <property type="entry name" value="ABC2_membrane"/>
    <property type="match status" value="1"/>
</dbReference>
<evidence type="ECO:0000313" key="13">
    <source>
        <dbReference type="RefSeq" id="XP_025420623.1"/>
    </source>
</evidence>
<dbReference type="SUPFAM" id="SSF52540">
    <property type="entry name" value="P-loop containing nucleoside triphosphate hydrolases"/>
    <property type="match status" value="1"/>
</dbReference>
<evidence type="ECO:0000256" key="4">
    <source>
        <dbReference type="ARBA" id="ARBA00022692"/>
    </source>
</evidence>
<comment type="similarity">
    <text evidence="2">Belongs to the ABC transporter superfamily. ABCG family. Eye pigment precursor importer (TC 3.A.1.204) subfamily.</text>
</comment>
<keyword evidence="11" id="KW-1185">Reference proteome</keyword>
<comment type="subcellular location">
    <subcellularLocation>
        <location evidence="1">Membrane</location>
        <topology evidence="1">Multi-pass membrane protein</topology>
    </subcellularLocation>
</comment>
<gene>
    <name evidence="12 13" type="primary">LOC112690757</name>
</gene>
<keyword evidence="6" id="KW-0067">ATP-binding</keyword>
<keyword evidence="8 9" id="KW-0472">Membrane</keyword>
<evidence type="ECO:0000256" key="6">
    <source>
        <dbReference type="ARBA" id="ARBA00022840"/>
    </source>
</evidence>
<dbReference type="GO" id="GO:0016887">
    <property type="term" value="F:ATP hydrolysis activity"/>
    <property type="evidence" value="ECO:0007669"/>
    <property type="project" value="InterPro"/>
</dbReference>
<feature type="transmembrane region" description="Helical" evidence="9">
    <location>
        <begin position="406"/>
        <end position="433"/>
    </location>
</feature>
<name>A0A8B8GD50_9HEMI</name>
<evidence type="ECO:0000256" key="5">
    <source>
        <dbReference type="ARBA" id="ARBA00022741"/>
    </source>
</evidence>
<sequence>MEGINVEFTNISSNVNIWDSRAMKTFRPEKKTILNNVSGLFRRNQVGAIVGCSGSGKSTLMNILSGYMSSGYQGTVTLNGAQRDLLSFRNISSYIMQEDHLQLYLTVQESMEIAMKLKHSTIKLDIQNKISINNLLHNLLLHEKRDTLVYNLSGGECRRLTMALELVRSPKVMFFDEPTTGLDIVSANNVVKIMRKLADSGKTIICTIHQASAYHLTTFDTVYVLTPSGQCMYNGESSQIVDYFSHLGFQCPIYHNPADFVIELSLGEYGNSIDTLIKLVIDQNLISKDITDKSINNVPIIYSREYSSKYFSELWILMHRTLLTTFRDHFLVKVRLFVHFLLGSMFGIVYIGLGKSAMHVRDNAVLLFFCVMFMTYVAAFTMSIKFPLELSVMRKEYFNRWYSLSLYYISVTLVDLPVQIFCTFLFCSLIYLLSGQPFELFRISMFLLIFIVTGLMSQAIGMLVSTLCKSFVINTVIVALILMFWTTYAGGMIRISDTPKIYRWLYDISFMKHSVQGVLHSIYGFDRTVLPCPVMFCQYGSPKVMLKTIDMYENLYWINVSFITIVYIVLKICAFIALKYKLSVV</sequence>
<dbReference type="Proteomes" id="UP000694846">
    <property type="component" value="Unplaced"/>
</dbReference>
<dbReference type="InterPro" id="IPR013525">
    <property type="entry name" value="ABC2_TM"/>
</dbReference>
<dbReference type="InterPro" id="IPR027417">
    <property type="entry name" value="P-loop_NTPase"/>
</dbReference>
<keyword evidence="4 9" id="KW-0812">Transmembrane</keyword>
<dbReference type="OrthoDB" id="66620at2759"/>
<feature type="transmembrane region" description="Helical" evidence="9">
    <location>
        <begin position="336"/>
        <end position="353"/>
    </location>
</feature>
<dbReference type="RefSeq" id="XP_025420623.1">
    <property type="nucleotide sequence ID" value="XM_025564838.1"/>
</dbReference>
<dbReference type="GO" id="GO:0140359">
    <property type="term" value="F:ABC-type transporter activity"/>
    <property type="evidence" value="ECO:0007669"/>
    <property type="project" value="InterPro"/>
</dbReference>
<dbReference type="Pfam" id="PF00005">
    <property type="entry name" value="ABC_tran"/>
    <property type="match status" value="1"/>
</dbReference>
<reference evidence="12 13" key="1">
    <citation type="submission" date="2025-04" db="UniProtKB">
        <authorList>
            <consortium name="RefSeq"/>
        </authorList>
    </citation>
    <scope>IDENTIFICATION</scope>
    <source>
        <tissue evidence="12 13">Whole body</tissue>
    </source>
</reference>
<evidence type="ECO:0000256" key="1">
    <source>
        <dbReference type="ARBA" id="ARBA00004141"/>
    </source>
</evidence>
<feature type="domain" description="ABC transporter" evidence="10">
    <location>
        <begin position="6"/>
        <end position="253"/>
    </location>
</feature>
<evidence type="ECO:0000256" key="9">
    <source>
        <dbReference type="SAM" id="Phobius"/>
    </source>
</evidence>